<keyword evidence="2" id="KW-1185">Reference proteome</keyword>
<proteinExistence type="predicted"/>
<dbReference type="AlphaFoldDB" id="A0AAV0XZD5"/>
<evidence type="ECO:0000313" key="2">
    <source>
        <dbReference type="Proteomes" id="UP001160148"/>
    </source>
</evidence>
<reference evidence="1 2" key="1">
    <citation type="submission" date="2023-01" db="EMBL/GenBank/DDBJ databases">
        <authorList>
            <person name="Whitehead M."/>
        </authorList>
    </citation>
    <scope>NUCLEOTIDE SEQUENCE [LARGE SCALE GENOMIC DNA]</scope>
</reference>
<evidence type="ECO:0000313" key="1">
    <source>
        <dbReference type="EMBL" id="CAI6373113.1"/>
    </source>
</evidence>
<comment type="caution">
    <text evidence="1">The sequence shown here is derived from an EMBL/GenBank/DDBJ whole genome shotgun (WGS) entry which is preliminary data.</text>
</comment>
<sequence>MWPGLNNDNEKSRTWCAVIDHEVFGVEGASVSRLTGRTSWWAGREKISDELETLEHGDEARRRNLSVRCGVG</sequence>
<dbReference type="EMBL" id="CARXXK010001085">
    <property type="protein sequence ID" value="CAI6373113.1"/>
    <property type="molecule type" value="Genomic_DNA"/>
</dbReference>
<accession>A0AAV0XZD5</accession>
<gene>
    <name evidence="1" type="ORF">MEUPH1_LOCUS26906</name>
</gene>
<name>A0AAV0XZD5_9HEMI</name>
<organism evidence="1 2">
    <name type="scientific">Macrosiphum euphorbiae</name>
    <name type="common">potato aphid</name>
    <dbReference type="NCBI Taxonomy" id="13131"/>
    <lineage>
        <taxon>Eukaryota</taxon>
        <taxon>Metazoa</taxon>
        <taxon>Ecdysozoa</taxon>
        <taxon>Arthropoda</taxon>
        <taxon>Hexapoda</taxon>
        <taxon>Insecta</taxon>
        <taxon>Pterygota</taxon>
        <taxon>Neoptera</taxon>
        <taxon>Paraneoptera</taxon>
        <taxon>Hemiptera</taxon>
        <taxon>Sternorrhyncha</taxon>
        <taxon>Aphidomorpha</taxon>
        <taxon>Aphidoidea</taxon>
        <taxon>Aphididae</taxon>
        <taxon>Macrosiphini</taxon>
        <taxon>Macrosiphum</taxon>
    </lineage>
</organism>
<protein>
    <submittedName>
        <fullName evidence="1">Uncharacterized protein</fullName>
    </submittedName>
</protein>
<dbReference type="Proteomes" id="UP001160148">
    <property type="component" value="Unassembled WGS sequence"/>
</dbReference>